<dbReference type="SUPFAM" id="SSF75420">
    <property type="entry name" value="YhbC-like, N-terminal domain"/>
    <property type="match status" value="1"/>
</dbReference>
<dbReference type="Gene3D" id="3.30.300.70">
    <property type="entry name" value="RimP-like superfamily, N-terminal"/>
    <property type="match status" value="1"/>
</dbReference>
<sequence>MIFFLKSKDIKEKLTDIVEKVLLDMDFELYDLNYLKQGKKWVLRVFIDNVHKPISLDDCELVSKKLSTILDYYDIIPESFLLEVSSPGIERKLKKDSDFNRFKGEEIIVNFKNPNLNPIIGILEGIDSEGRYIFVNTGKSEEKVNRNDIKEVRIHFRFKGDKQ</sequence>
<dbReference type="GO" id="GO:0005829">
    <property type="term" value="C:cytosol"/>
    <property type="evidence" value="ECO:0007669"/>
    <property type="project" value="TreeGrafter"/>
</dbReference>
<evidence type="ECO:0000313" key="6">
    <source>
        <dbReference type="EMBL" id="HHI65072.1"/>
    </source>
</evidence>
<dbReference type="InterPro" id="IPR036847">
    <property type="entry name" value="RimP_C_sf"/>
</dbReference>
<dbReference type="HAMAP" id="MF_01077">
    <property type="entry name" value="RimP"/>
    <property type="match status" value="1"/>
</dbReference>
<evidence type="ECO:0000256" key="2">
    <source>
        <dbReference type="ARBA" id="ARBA00022517"/>
    </source>
</evidence>
<dbReference type="SUPFAM" id="SSF74942">
    <property type="entry name" value="YhbC-like, C-terminal domain"/>
    <property type="match status" value="1"/>
</dbReference>
<dbReference type="AlphaFoldDB" id="A0A7C5PPZ1"/>
<evidence type="ECO:0000259" key="5">
    <source>
        <dbReference type="Pfam" id="PF17384"/>
    </source>
</evidence>
<comment type="subcellular location">
    <subcellularLocation>
        <location evidence="3">Cytoplasm</location>
    </subcellularLocation>
</comment>
<gene>
    <name evidence="3" type="primary">rimP</name>
    <name evidence="6" type="ORF">ENL70_00805</name>
</gene>
<organism evidence="6">
    <name type="scientific">Thermodesulfobium narugense</name>
    <dbReference type="NCBI Taxonomy" id="184064"/>
    <lineage>
        <taxon>Bacteria</taxon>
        <taxon>Pseudomonadati</taxon>
        <taxon>Thermodesulfobiota</taxon>
        <taxon>Thermodesulfobiia</taxon>
        <taxon>Thermodesulfobiales</taxon>
        <taxon>Thermodesulfobiaceae</taxon>
        <taxon>Thermodesulfobium</taxon>
    </lineage>
</organism>
<evidence type="ECO:0000256" key="1">
    <source>
        <dbReference type="ARBA" id="ARBA00022490"/>
    </source>
</evidence>
<dbReference type="InterPro" id="IPR028998">
    <property type="entry name" value="RimP_C"/>
</dbReference>
<reference evidence="6" key="1">
    <citation type="journal article" date="2020" name="mSystems">
        <title>Genome- and Community-Level Interaction Insights into Carbon Utilization and Element Cycling Functions of Hydrothermarchaeota in Hydrothermal Sediment.</title>
        <authorList>
            <person name="Zhou Z."/>
            <person name="Liu Y."/>
            <person name="Xu W."/>
            <person name="Pan J."/>
            <person name="Luo Z.H."/>
            <person name="Li M."/>
        </authorList>
    </citation>
    <scope>NUCLEOTIDE SEQUENCE [LARGE SCALE GENOMIC DNA]</scope>
    <source>
        <strain evidence="6">SpSt-1019</strain>
    </source>
</reference>
<proteinExistence type="inferred from homology"/>
<dbReference type="PANTHER" id="PTHR33867">
    <property type="entry name" value="RIBOSOME MATURATION FACTOR RIMP"/>
    <property type="match status" value="1"/>
</dbReference>
<evidence type="ECO:0000259" key="4">
    <source>
        <dbReference type="Pfam" id="PF02576"/>
    </source>
</evidence>
<feature type="domain" description="Ribosome maturation factor RimP C-terminal" evidence="5">
    <location>
        <begin position="93"/>
        <end position="158"/>
    </location>
</feature>
<dbReference type="InterPro" id="IPR035956">
    <property type="entry name" value="RimP_N_sf"/>
</dbReference>
<dbReference type="GO" id="GO:0000028">
    <property type="term" value="P:ribosomal small subunit assembly"/>
    <property type="evidence" value="ECO:0007669"/>
    <property type="project" value="TreeGrafter"/>
</dbReference>
<evidence type="ECO:0000256" key="3">
    <source>
        <dbReference type="HAMAP-Rule" id="MF_01077"/>
    </source>
</evidence>
<keyword evidence="1 3" id="KW-0963">Cytoplasm</keyword>
<dbReference type="Pfam" id="PF02576">
    <property type="entry name" value="RimP_N"/>
    <property type="match status" value="1"/>
</dbReference>
<dbReference type="GO" id="GO:0006412">
    <property type="term" value="P:translation"/>
    <property type="evidence" value="ECO:0007669"/>
    <property type="project" value="TreeGrafter"/>
</dbReference>
<comment type="caution">
    <text evidence="6">The sequence shown here is derived from an EMBL/GenBank/DDBJ whole genome shotgun (WGS) entry which is preliminary data.</text>
</comment>
<feature type="domain" description="Ribosome maturation factor RimP N-terminal" evidence="4">
    <location>
        <begin position="17"/>
        <end position="90"/>
    </location>
</feature>
<dbReference type="EMBL" id="DRUY01000035">
    <property type="protein sequence ID" value="HHI65072.1"/>
    <property type="molecule type" value="Genomic_DNA"/>
</dbReference>
<dbReference type="InterPro" id="IPR028989">
    <property type="entry name" value="RimP_N"/>
</dbReference>
<dbReference type="InterPro" id="IPR003728">
    <property type="entry name" value="Ribosome_maturation_RimP"/>
</dbReference>
<keyword evidence="2 3" id="KW-0690">Ribosome biogenesis</keyword>
<dbReference type="CDD" id="cd01734">
    <property type="entry name" value="YlxS_C"/>
    <property type="match status" value="1"/>
</dbReference>
<accession>A0A7C5PPZ1</accession>
<comment type="similarity">
    <text evidence="3">Belongs to the RimP family.</text>
</comment>
<name>A0A7C5PPZ1_9BACT</name>
<comment type="function">
    <text evidence="3">Required for maturation of 30S ribosomal subunits.</text>
</comment>
<protein>
    <recommendedName>
        <fullName evidence="3">Ribosome maturation factor RimP</fullName>
    </recommendedName>
</protein>
<dbReference type="PANTHER" id="PTHR33867:SF1">
    <property type="entry name" value="RIBOSOME MATURATION FACTOR RIMP"/>
    <property type="match status" value="1"/>
</dbReference>
<dbReference type="FunFam" id="3.30.300.70:FF:000001">
    <property type="entry name" value="Ribosome maturation factor RimP"/>
    <property type="match status" value="1"/>
</dbReference>
<dbReference type="Pfam" id="PF17384">
    <property type="entry name" value="DUF150_C"/>
    <property type="match status" value="1"/>
</dbReference>